<evidence type="ECO:0000313" key="1">
    <source>
        <dbReference type="EMBL" id="RHF74397.1"/>
    </source>
</evidence>
<reference evidence="1 2" key="1">
    <citation type="submission" date="2018-08" db="EMBL/GenBank/DDBJ databases">
        <title>A genome reference for cultivated species of the human gut microbiota.</title>
        <authorList>
            <person name="Zou Y."/>
            <person name="Xue W."/>
            <person name="Luo G."/>
        </authorList>
    </citation>
    <scope>NUCLEOTIDE SEQUENCE [LARGE SCALE GENOMIC DNA]</scope>
    <source>
        <strain evidence="1 2">AM25-1</strain>
    </source>
</reference>
<dbReference type="EMBL" id="QRHL01000002">
    <property type="protein sequence ID" value="RHF74397.1"/>
    <property type="molecule type" value="Genomic_DNA"/>
</dbReference>
<dbReference type="InterPro" id="IPR009045">
    <property type="entry name" value="Zn_M74/Hedgehog-like"/>
</dbReference>
<accession>A0A414Q0V9</accession>
<evidence type="ECO:0000313" key="2">
    <source>
        <dbReference type="Proteomes" id="UP000284676"/>
    </source>
</evidence>
<comment type="caution">
    <text evidence="1">The sequence shown here is derived from an EMBL/GenBank/DDBJ whole genome shotgun (WGS) entry which is preliminary data.</text>
</comment>
<dbReference type="RefSeq" id="WP_118234041.1">
    <property type="nucleotide sequence ID" value="NZ_QRHL01000002.1"/>
</dbReference>
<proteinExistence type="predicted"/>
<organism evidence="1 2">
    <name type="scientific">Fusobacterium mortiferum</name>
    <dbReference type="NCBI Taxonomy" id="850"/>
    <lineage>
        <taxon>Bacteria</taxon>
        <taxon>Fusobacteriati</taxon>
        <taxon>Fusobacteriota</taxon>
        <taxon>Fusobacteriia</taxon>
        <taxon>Fusobacteriales</taxon>
        <taxon>Fusobacteriaceae</taxon>
        <taxon>Fusobacterium</taxon>
    </lineage>
</organism>
<dbReference type="SUPFAM" id="SSF55166">
    <property type="entry name" value="Hedgehog/DD-peptidase"/>
    <property type="match status" value="1"/>
</dbReference>
<sequence>MYKASKRSKENLKGIDERLVLLVGYALAISKVDFVVVEGLRSTERQKQLYREKKSKCDGVTNISKHQEGKAIDVYYVGWKNSDSPDDERWRKLISTFKFAGKKLNLKLEFGYDWGWDNPHIELK</sequence>
<protein>
    <submittedName>
        <fullName evidence="1">M15 family peptidase</fullName>
    </submittedName>
</protein>
<dbReference type="AlphaFoldDB" id="A0A414Q0V9"/>
<gene>
    <name evidence="1" type="ORF">DW663_02730</name>
</gene>
<dbReference type="Proteomes" id="UP000284676">
    <property type="component" value="Unassembled WGS sequence"/>
</dbReference>
<dbReference type="Gene3D" id="3.30.1380.10">
    <property type="match status" value="1"/>
</dbReference>
<name>A0A414Q0V9_FUSMR</name>